<evidence type="ECO:0000256" key="3">
    <source>
        <dbReference type="ARBA" id="ARBA00022475"/>
    </source>
</evidence>
<comment type="subcellular location">
    <subcellularLocation>
        <location evidence="1">Cell inner membrane</location>
        <topology evidence="1">Single-pass membrane protein</topology>
    </subcellularLocation>
</comment>
<keyword evidence="5" id="KW-0997">Cell inner membrane</keyword>
<dbReference type="InterPro" id="IPR049875">
    <property type="entry name" value="TypeII_GspH"/>
</dbReference>
<comment type="caution">
    <text evidence="13">The sequence shown here is derived from an EMBL/GenBank/DDBJ whole genome shotgun (WGS) entry which is preliminary data.</text>
</comment>
<dbReference type="Gene3D" id="3.55.40.10">
    <property type="entry name" value="minor pseudopilin epsh domain"/>
    <property type="match status" value="1"/>
</dbReference>
<evidence type="ECO:0000259" key="12">
    <source>
        <dbReference type="Pfam" id="PF12019"/>
    </source>
</evidence>
<dbReference type="InterPro" id="IPR002416">
    <property type="entry name" value="T2SS_protein-GspH"/>
</dbReference>
<proteinExistence type="inferred from homology"/>
<dbReference type="InterPro" id="IPR045584">
    <property type="entry name" value="Pilin-like"/>
</dbReference>
<dbReference type="InterPro" id="IPR022346">
    <property type="entry name" value="T2SS_GspH"/>
</dbReference>
<dbReference type="PROSITE" id="PS00409">
    <property type="entry name" value="PROKAR_NTER_METHYL"/>
    <property type="match status" value="1"/>
</dbReference>
<dbReference type="PRINTS" id="PR00885">
    <property type="entry name" value="BCTERIALGSPH"/>
</dbReference>
<evidence type="ECO:0000256" key="10">
    <source>
        <dbReference type="ARBA" id="ARBA00030775"/>
    </source>
</evidence>
<dbReference type="AlphaFoldDB" id="A0A1F6U1G2"/>
<dbReference type="EMBL" id="MFTC01000048">
    <property type="protein sequence ID" value="OGI51191.1"/>
    <property type="molecule type" value="Genomic_DNA"/>
</dbReference>
<evidence type="ECO:0000256" key="7">
    <source>
        <dbReference type="ARBA" id="ARBA00022989"/>
    </source>
</evidence>
<feature type="transmembrane region" description="Helical" evidence="11">
    <location>
        <begin position="12"/>
        <end position="33"/>
    </location>
</feature>
<accession>A0A1F6U1G2</accession>
<dbReference type="Pfam" id="PF07963">
    <property type="entry name" value="N_methyl"/>
    <property type="match status" value="1"/>
</dbReference>
<keyword evidence="7 11" id="KW-1133">Transmembrane helix</keyword>
<reference evidence="13 14" key="1">
    <citation type="journal article" date="2016" name="Nat. Commun.">
        <title>Thousands of microbial genomes shed light on interconnected biogeochemical processes in an aquifer system.</title>
        <authorList>
            <person name="Anantharaman K."/>
            <person name="Brown C.T."/>
            <person name="Hug L.A."/>
            <person name="Sharon I."/>
            <person name="Castelle C.J."/>
            <person name="Probst A.J."/>
            <person name="Thomas B.C."/>
            <person name="Singh A."/>
            <person name="Wilkins M.J."/>
            <person name="Karaoz U."/>
            <person name="Brodie E.L."/>
            <person name="Williams K.H."/>
            <person name="Hubbard S.S."/>
            <person name="Banfield J.F."/>
        </authorList>
    </citation>
    <scope>NUCLEOTIDE SEQUENCE [LARGE SCALE GENOMIC DNA]</scope>
</reference>
<dbReference type="InterPro" id="IPR012902">
    <property type="entry name" value="N_methyl_site"/>
</dbReference>
<dbReference type="GO" id="GO:0015628">
    <property type="term" value="P:protein secretion by the type II secretion system"/>
    <property type="evidence" value="ECO:0007669"/>
    <property type="project" value="InterPro"/>
</dbReference>
<feature type="domain" description="General secretion pathway GspH" evidence="12">
    <location>
        <begin position="44"/>
        <end position="152"/>
    </location>
</feature>
<evidence type="ECO:0000256" key="11">
    <source>
        <dbReference type="SAM" id="Phobius"/>
    </source>
</evidence>
<evidence type="ECO:0000256" key="5">
    <source>
        <dbReference type="ARBA" id="ARBA00022519"/>
    </source>
</evidence>
<protein>
    <recommendedName>
        <fullName evidence="2">Type II secretion system protein H</fullName>
    </recommendedName>
    <alternativeName>
        <fullName evidence="10">General secretion pathway protein H</fullName>
    </alternativeName>
</protein>
<evidence type="ECO:0000313" key="13">
    <source>
        <dbReference type="EMBL" id="OGI51191.1"/>
    </source>
</evidence>
<keyword evidence="4" id="KW-0488">Methylation</keyword>
<keyword evidence="8 11" id="KW-0472">Membrane</keyword>
<dbReference type="GO" id="GO:0005886">
    <property type="term" value="C:plasma membrane"/>
    <property type="evidence" value="ECO:0007669"/>
    <property type="project" value="UniProtKB-SubCell"/>
</dbReference>
<dbReference type="Pfam" id="PF12019">
    <property type="entry name" value="GspH"/>
    <property type="match status" value="1"/>
</dbReference>
<keyword evidence="6 11" id="KW-0812">Transmembrane</keyword>
<evidence type="ECO:0000256" key="4">
    <source>
        <dbReference type="ARBA" id="ARBA00022481"/>
    </source>
</evidence>
<dbReference type="Proteomes" id="UP000179037">
    <property type="component" value="Unassembled WGS sequence"/>
</dbReference>
<comment type="similarity">
    <text evidence="9">Belongs to the GSP H family.</text>
</comment>
<name>A0A1F6U1G2_9PROT</name>
<evidence type="ECO:0000313" key="14">
    <source>
        <dbReference type="Proteomes" id="UP000179037"/>
    </source>
</evidence>
<gene>
    <name evidence="13" type="ORF">A3A87_01295</name>
</gene>
<evidence type="ECO:0000256" key="6">
    <source>
        <dbReference type="ARBA" id="ARBA00022692"/>
    </source>
</evidence>
<evidence type="ECO:0000256" key="2">
    <source>
        <dbReference type="ARBA" id="ARBA00021549"/>
    </source>
</evidence>
<dbReference type="STRING" id="1817768.A3A87_01295"/>
<evidence type="ECO:0000256" key="1">
    <source>
        <dbReference type="ARBA" id="ARBA00004377"/>
    </source>
</evidence>
<dbReference type="NCBIfam" id="TIGR01708">
    <property type="entry name" value="typeII_sec_gspH"/>
    <property type="match status" value="1"/>
</dbReference>
<evidence type="ECO:0000256" key="8">
    <source>
        <dbReference type="ARBA" id="ARBA00023136"/>
    </source>
</evidence>
<evidence type="ECO:0000256" key="9">
    <source>
        <dbReference type="ARBA" id="ARBA00025772"/>
    </source>
</evidence>
<keyword evidence="3" id="KW-1003">Cell membrane</keyword>
<dbReference type="GO" id="GO:0015627">
    <property type="term" value="C:type II protein secretion system complex"/>
    <property type="evidence" value="ECO:0007669"/>
    <property type="project" value="InterPro"/>
</dbReference>
<dbReference type="NCBIfam" id="TIGR02532">
    <property type="entry name" value="IV_pilin_GFxxxE"/>
    <property type="match status" value="1"/>
</dbReference>
<dbReference type="SUPFAM" id="SSF54523">
    <property type="entry name" value="Pili subunits"/>
    <property type="match status" value="1"/>
</dbReference>
<organism evidence="13 14">
    <name type="scientific">Candidatus Muproteobacteria bacterium RIFCSPLOWO2_01_FULL_60_18</name>
    <dbReference type="NCBI Taxonomy" id="1817768"/>
    <lineage>
        <taxon>Bacteria</taxon>
        <taxon>Pseudomonadati</taxon>
        <taxon>Pseudomonadota</taxon>
        <taxon>Candidatus Muproteobacteria</taxon>
    </lineage>
</organism>
<sequence>MNTPRSQQGFTLIEVAVVMLVIVIVLGIVSVNLDPDRETPVRDEARRLVLLLQTAQQEAILQGKILALAIEHQGYYFLMLNEKNEFKPMTDDEVLHARPLPPGIVISTVDIEGLPENEKPRLILLPTGELPPFTVIFSQGDIRWQVEGTLTGEVSAQTVPPPGKT</sequence>